<reference evidence="2 3" key="2">
    <citation type="journal article" date="2017" name="Front. Plant Sci.">
        <title>Gene Classification and Mining of Molecular Markers Useful in Red Clover (Trifolium pratense) Breeding.</title>
        <authorList>
            <person name="Istvanek J."/>
            <person name="Dluhosova J."/>
            <person name="Dluhos P."/>
            <person name="Patkova L."/>
            <person name="Nedelnik J."/>
            <person name="Repkova J."/>
        </authorList>
    </citation>
    <scope>NUCLEOTIDE SEQUENCE [LARGE SCALE GENOMIC DNA]</scope>
    <source>
        <strain evidence="3">cv. Tatra</strain>
        <tissue evidence="2">Young leaves</tissue>
    </source>
</reference>
<dbReference type="EMBL" id="ASHM01076526">
    <property type="protein sequence ID" value="PNX57422.1"/>
    <property type="molecule type" value="Genomic_DNA"/>
</dbReference>
<name>A0A2K3JTQ6_TRIPR</name>
<feature type="region of interest" description="Disordered" evidence="1">
    <location>
        <begin position="20"/>
        <end position="49"/>
    </location>
</feature>
<organism evidence="2 3">
    <name type="scientific">Trifolium pratense</name>
    <name type="common">Red clover</name>
    <dbReference type="NCBI Taxonomy" id="57577"/>
    <lineage>
        <taxon>Eukaryota</taxon>
        <taxon>Viridiplantae</taxon>
        <taxon>Streptophyta</taxon>
        <taxon>Embryophyta</taxon>
        <taxon>Tracheophyta</taxon>
        <taxon>Spermatophyta</taxon>
        <taxon>Magnoliopsida</taxon>
        <taxon>eudicotyledons</taxon>
        <taxon>Gunneridae</taxon>
        <taxon>Pentapetalae</taxon>
        <taxon>rosids</taxon>
        <taxon>fabids</taxon>
        <taxon>Fabales</taxon>
        <taxon>Fabaceae</taxon>
        <taxon>Papilionoideae</taxon>
        <taxon>50 kb inversion clade</taxon>
        <taxon>NPAAA clade</taxon>
        <taxon>Hologalegina</taxon>
        <taxon>IRL clade</taxon>
        <taxon>Trifolieae</taxon>
        <taxon>Trifolium</taxon>
    </lineage>
</organism>
<gene>
    <name evidence="2" type="ORF">L195_g050392</name>
</gene>
<feature type="compositionally biased region" description="Polar residues" evidence="1">
    <location>
        <begin position="38"/>
        <end position="49"/>
    </location>
</feature>
<evidence type="ECO:0000313" key="3">
    <source>
        <dbReference type="Proteomes" id="UP000236291"/>
    </source>
</evidence>
<feature type="non-terminal residue" evidence="2">
    <location>
        <position position="1"/>
    </location>
</feature>
<protein>
    <submittedName>
        <fullName evidence="2">Protein YIPF1</fullName>
    </submittedName>
</protein>
<accession>A0A2K3JTQ6</accession>
<dbReference type="Proteomes" id="UP000236291">
    <property type="component" value="Unassembled WGS sequence"/>
</dbReference>
<comment type="caution">
    <text evidence="2">The sequence shown here is derived from an EMBL/GenBank/DDBJ whole genome shotgun (WGS) entry which is preliminary data.</text>
</comment>
<evidence type="ECO:0000313" key="2">
    <source>
        <dbReference type="EMBL" id="PNX57422.1"/>
    </source>
</evidence>
<proteinExistence type="predicted"/>
<evidence type="ECO:0000256" key="1">
    <source>
        <dbReference type="SAM" id="MobiDB-lite"/>
    </source>
</evidence>
<dbReference type="AlphaFoldDB" id="A0A2K3JTQ6"/>
<sequence>AVIVEEDKTTKHVVPDSKIQIFPPAANGGDRRPGGYQTIGTPTGNLRNN</sequence>
<dbReference type="ExpressionAtlas" id="A0A2K3JTQ6">
    <property type="expression patterns" value="baseline"/>
</dbReference>
<reference evidence="2 3" key="1">
    <citation type="journal article" date="2014" name="Am. J. Bot.">
        <title>Genome assembly and annotation for red clover (Trifolium pratense; Fabaceae).</title>
        <authorList>
            <person name="Istvanek J."/>
            <person name="Jaros M."/>
            <person name="Krenek A."/>
            <person name="Repkova J."/>
        </authorList>
    </citation>
    <scope>NUCLEOTIDE SEQUENCE [LARGE SCALE GENOMIC DNA]</scope>
    <source>
        <strain evidence="3">cv. Tatra</strain>
        <tissue evidence="2">Young leaves</tissue>
    </source>
</reference>